<dbReference type="Proteomes" id="UP000233551">
    <property type="component" value="Unassembled WGS sequence"/>
</dbReference>
<comment type="caution">
    <text evidence="1">The sequence shown here is derived from an EMBL/GenBank/DDBJ whole genome shotgun (WGS) entry which is preliminary data.</text>
</comment>
<dbReference type="AlphaFoldDB" id="A0A2I0IXI9"/>
<gene>
    <name evidence="1" type="ORF">CRG98_031488</name>
</gene>
<organism evidence="1 2">
    <name type="scientific">Punica granatum</name>
    <name type="common">Pomegranate</name>
    <dbReference type="NCBI Taxonomy" id="22663"/>
    <lineage>
        <taxon>Eukaryota</taxon>
        <taxon>Viridiplantae</taxon>
        <taxon>Streptophyta</taxon>
        <taxon>Embryophyta</taxon>
        <taxon>Tracheophyta</taxon>
        <taxon>Spermatophyta</taxon>
        <taxon>Magnoliopsida</taxon>
        <taxon>eudicotyledons</taxon>
        <taxon>Gunneridae</taxon>
        <taxon>Pentapetalae</taxon>
        <taxon>rosids</taxon>
        <taxon>malvids</taxon>
        <taxon>Myrtales</taxon>
        <taxon>Lythraceae</taxon>
        <taxon>Punica</taxon>
    </lineage>
</organism>
<name>A0A2I0IXI9_PUNGR</name>
<evidence type="ECO:0000313" key="1">
    <source>
        <dbReference type="EMBL" id="PKI48126.1"/>
    </source>
</evidence>
<sequence length="99" mass="11308">MQTIIVKEKKQPNTCGHWESVRGQSGEVRGLEPRLEFFRSPPFKFNPEPSLLLGFKCIQSNLQPSQAIVRAQRQCRDRWPWRLQRATIAGRGAVSGNFG</sequence>
<protein>
    <submittedName>
        <fullName evidence="1">Uncharacterized protein</fullName>
    </submittedName>
</protein>
<proteinExistence type="predicted"/>
<keyword evidence="2" id="KW-1185">Reference proteome</keyword>
<dbReference type="EMBL" id="PGOL01002431">
    <property type="protein sequence ID" value="PKI48126.1"/>
    <property type="molecule type" value="Genomic_DNA"/>
</dbReference>
<reference evidence="1 2" key="1">
    <citation type="submission" date="2017-11" db="EMBL/GenBank/DDBJ databases">
        <title>De-novo sequencing of pomegranate (Punica granatum L.) genome.</title>
        <authorList>
            <person name="Akparov Z."/>
            <person name="Amiraslanov A."/>
            <person name="Hajiyeva S."/>
            <person name="Abbasov M."/>
            <person name="Kaur K."/>
            <person name="Hamwieh A."/>
            <person name="Solovyev V."/>
            <person name="Salamov A."/>
            <person name="Braich B."/>
            <person name="Kosarev P."/>
            <person name="Mahmoud A."/>
            <person name="Hajiyev E."/>
            <person name="Babayeva S."/>
            <person name="Izzatullayeva V."/>
            <person name="Mammadov A."/>
            <person name="Mammadov A."/>
            <person name="Sharifova S."/>
            <person name="Ojaghi J."/>
            <person name="Eynullazada K."/>
            <person name="Bayramov B."/>
            <person name="Abdulazimova A."/>
            <person name="Shahmuradov I."/>
        </authorList>
    </citation>
    <scope>NUCLEOTIDE SEQUENCE [LARGE SCALE GENOMIC DNA]</scope>
    <source>
        <strain evidence="2">cv. AG2017</strain>
        <tissue evidence="1">Leaf</tissue>
    </source>
</reference>
<evidence type="ECO:0000313" key="2">
    <source>
        <dbReference type="Proteomes" id="UP000233551"/>
    </source>
</evidence>
<accession>A0A2I0IXI9</accession>